<organism evidence="1 2">
    <name type="scientific">Linum tenue</name>
    <dbReference type="NCBI Taxonomy" id="586396"/>
    <lineage>
        <taxon>Eukaryota</taxon>
        <taxon>Viridiplantae</taxon>
        <taxon>Streptophyta</taxon>
        <taxon>Embryophyta</taxon>
        <taxon>Tracheophyta</taxon>
        <taxon>Spermatophyta</taxon>
        <taxon>Magnoliopsida</taxon>
        <taxon>eudicotyledons</taxon>
        <taxon>Gunneridae</taxon>
        <taxon>Pentapetalae</taxon>
        <taxon>rosids</taxon>
        <taxon>fabids</taxon>
        <taxon>Malpighiales</taxon>
        <taxon>Linaceae</taxon>
        <taxon>Linum</taxon>
    </lineage>
</organism>
<feature type="non-terminal residue" evidence="1">
    <location>
        <position position="1"/>
    </location>
</feature>
<dbReference type="Proteomes" id="UP001154282">
    <property type="component" value="Unassembled WGS sequence"/>
</dbReference>
<proteinExistence type="predicted"/>
<name>A0AAV0RKS4_9ROSI</name>
<comment type="caution">
    <text evidence="1">The sequence shown here is derived from an EMBL/GenBank/DDBJ whole genome shotgun (WGS) entry which is preliminary data.</text>
</comment>
<sequence>VGTHSSSQQKKVLEPIPLLQPTILAHQFPLQPTLPRFKLGHPNLSFLSSETM</sequence>
<accession>A0AAV0RKS4</accession>
<protein>
    <submittedName>
        <fullName evidence="1">Uncharacterized protein</fullName>
    </submittedName>
</protein>
<reference evidence="1" key="1">
    <citation type="submission" date="2022-08" db="EMBL/GenBank/DDBJ databases">
        <authorList>
            <person name="Gutierrez-Valencia J."/>
        </authorList>
    </citation>
    <scope>NUCLEOTIDE SEQUENCE</scope>
</reference>
<evidence type="ECO:0000313" key="2">
    <source>
        <dbReference type="Proteomes" id="UP001154282"/>
    </source>
</evidence>
<evidence type="ECO:0000313" key="1">
    <source>
        <dbReference type="EMBL" id="CAI0556848.1"/>
    </source>
</evidence>
<keyword evidence="2" id="KW-1185">Reference proteome</keyword>
<dbReference type="AlphaFoldDB" id="A0AAV0RKS4"/>
<dbReference type="EMBL" id="CAMGYJ010000011">
    <property type="protein sequence ID" value="CAI0556848.1"/>
    <property type="molecule type" value="Genomic_DNA"/>
</dbReference>
<gene>
    <name evidence="1" type="ORF">LITE_LOCUS48124</name>
</gene>